<keyword evidence="3" id="KW-1185">Reference proteome</keyword>
<feature type="region of interest" description="Disordered" evidence="1">
    <location>
        <begin position="342"/>
        <end position="364"/>
    </location>
</feature>
<dbReference type="AlphaFoldDB" id="A0A166QFS7"/>
<dbReference type="GO" id="GO:0005886">
    <property type="term" value="C:plasma membrane"/>
    <property type="evidence" value="ECO:0007669"/>
    <property type="project" value="TreeGrafter"/>
</dbReference>
<name>A0A166QFS7_9AGAM</name>
<dbReference type="PANTHER" id="PTHR46513:SF13">
    <property type="entry name" value="EGF-LIKE DOMAIN-CONTAINING PROTEIN"/>
    <property type="match status" value="1"/>
</dbReference>
<dbReference type="SUPFAM" id="SSF63825">
    <property type="entry name" value="YWTD domain"/>
    <property type="match status" value="1"/>
</dbReference>
<dbReference type="Gene3D" id="2.120.10.30">
    <property type="entry name" value="TolB, C-terminal domain"/>
    <property type="match status" value="2"/>
</dbReference>
<evidence type="ECO:0000256" key="1">
    <source>
        <dbReference type="SAM" id="MobiDB-lite"/>
    </source>
</evidence>
<dbReference type="STRING" id="436010.A0A166QFS7"/>
<sequence>MEIRAHLRWFRDALWDDAASRLKAAQMRLKMGPADSVVEGVGISTGWEVKGISISIRVEMRRRSWSAGHVVDLVQIAEELDLRGEYLADWMLRRAVRDAGDEALDDAIELGVDVDSSGFESNGVGVEQVDGLAALPAITTPDGKDIRILAAGISTLPDGVVVDMHPGKGQIYVTCMGQSTATNDGHLVRAAGDGMGVEVIVPDRATFTPKQLVIYTTTERLYWADREGMRVMRCKLDGSEVETLDATRHCVGVSVDTARGLLYWTQKGASKGRQGRILRANIEIPAGQTPAARTDIQTLYAHLPEPIDLDLDPASQTLYWTDRGDPPLGNTLNRADVSAPLEPNDVAAAKGPSKKTVAGPPRAPRVLRGSEWVGVCGGFGQRAEGGVDRGCGDGHGDHVLRRVRREASLGRDLGLTLGYLSRWVD</sequence>
<gene>
    <name evidence="2" type="ORF">FIBSPDRAFT_948758</name>
</gene>
<proteinExistence type="predicted"/>
<dbReference type="InterPro" id="IPR050778">
    <property type="entry name" value="Cueball_EGF_LRP_Nidogen"/>
</dbReference>
<protein>
    <submittedName>
        <fullName evidence="2">YWTD domain-containing protein</fullName>
    </submittedName>
</protein>
<dbReference type="EMBL" id="KV417510">
    <property type="protein sequence ID" value="KZP27101.1"/>
    <property type="molecule type" value="Genomic_DNA"/>
</dbReference>
<dbReference type="PANTHER" id="PTHR46513">
    <property type="entry name" value="VITELLOGENIN RECEPTOR-LIKE PROTEIN-RELATED-RELATED"/>
    <property type="match status" value="1"/>
</dbReference>
<organism evidence="2 3">
    <name type="scientific">Athelia psychrophila</name>
    <dbReference type="NCBI Taxonomy" id="1759441"/>
    <lineage>
        <taxon>Eukaryota</taxon>
        <taxon>Fungi</taxon>
        <taxon>Dikarya</taxon>
        <taxon>Basidiomycota</taxon>
        <taxon>Agaricomycotina</taxon>
        <taxon>Agaricomycetes</taxon>
        <taxon>Agaricomycetidae</taxon>
        <taxon>Atheliales</taxon>
        <taxon>Atheliaceae</taxon>
        <taxon>Athelia</taxon>
    </lineage>
</organism>
<accession>A0A166QFS7</accession>
<evidence type="ECO:0000313" key="2">
    <source>
        <dbReference type="EMBL" id="KZP27101.1"/>
    </source>
</evidence>
<evidence type="ECO:0000313" key="3">
    <source>
        <dbReference type="Proteomes" id="UP000076532"/>
    </source>
</evidence>
<dbReference type="InterPro" id="IPR011042">
    <property type="entry name" value="6-blade_b-propeller_TolB-like"/>
</dbReference>
<dbReference type="GO" id="GO:0060070">
    <property type="term" value="P:canonical Wnt signaling pathway"/>
    <property type="evidence" value="ECO:0007669"/>
    <property type="project" value="TreeGrafter"/>
</dbReference>
<dbReference type="Proteomes" id="UP000076532">
    <property type="component" value="Unassembled WGS sequence"/>
</dbReference>
<reference evidence="2 3" key="1">
    <citation type="journal article" date="2016" name="Mol. Biol. Evol.">
        <title>Comparative Genomics of Early-Diverging Mushroom-Forming Fungi Provides Insights into the Origins of Lignocellulose Decay Capabilities.</title>
        <authorList>
            <person name="Nagy L.G."/>
            <person name="Riley R."/>
            <person name="Tritt A."/>
            <person name="Adam C."/>
            <person name="Daum C."/>
            <person name="Floudas D."/>
            <person name="Sun H."/>
            <person name="Yadav J.S."/>
            <person name="Pangilinan J."/>
            <person name="Larsson K.H."/>
            <person name="Matsuura K."/>
            <person name="Barry K."/>
            <person name="Labutti K."/>
            <person name="Kuo R."/>
            <person name="Ohm R.A."/>
            <person name="Bhattacharya S.S."/>
            <person name="Shirouzu T."/>
            <person name="Yoshinaga Y."/>
            <person name="Martin F.M."/>
            <person name="Grigoriev I.V."/>
            <person name="Hibbett D.S."/>
        </authorList>
    </citation>
    <scope>NUCLEOTIDE SEQUENCE [LARGE SCALE GENOMIC DNA]</scope>
    <source>
        <strain evidence="2 3">CBS 109695</strain>
    </source>
</reference>
<dbReference type="OrthoDB" id="3041650at2759"/>